<protein>
    <submittedName>
        <fullName evidence="1">Uncharacterized protein</fullName>
    </submittedName>
</protein>
<dbReference type="AlphaFoldDB" id="A0A7J8J0A8"/>
<keyword evidence="2" id="KW-1185">Reference proteome</keyword>
<gene>
    <name evidence="1" type="ORF">HJG59_010305</name>
</gene>
<dbReference type="InParanoid" id="A0A7J8J0A8"/>
<dbReference type="EMBL" id="JACASF010000003">
    <property type="protein sequence ID" value="KAF6489910.1"/>
    <property type="molecule type" value="Genomic_DNA"/>
</dbReference>
<name>A0A7J8J0A8_MOLMO</name>
<evidence type="ECO:0000313" key="1">
    <source>
        <dbReference type="EMBL" id="KAF6489910.1"/>
    </source>
</evidence>
<accession>A0A7J8J0A8</accession>
<dbReference type="Proteomes" id="UP000550707">
    <property type="component" value="Unassembled WGS sequence"/>
</dbReference>
<organism evidence="1 2">
    <name type="scientific">Molossus molossus</name>
    <name type="common">Pallas' mastiff bat</name>
    <name type="synonym">Vespertilio molossus</name>
    <dbReference type="NCBI Taxonomy" id="27622"/>
    <lineage>
        <taxon>Eukaryota</taxon>
        <taxon>Metazoa</taxon>
        <taxon>Chordata</taxon>
        <taxon>Craniata</taxon>
        <taxon>Vertebrata</taxon>
        <taxon>Euteleostomi</taxon>
        <taxon>Mammalia</taxon>
        <taxon>Eutheria</taxon>
        <taxon>Laurasiatheria</taxon>
        <taxon>Chiroptera</taxon>
        <taxon>Yangochiroptera</taxon>
        <taxon>Molossidae</taxon>
        <taxon>Molossus</taxon>
    </lineage>
</organism>
<evidence type="ECO:0000313" key="2">
    <source>
        <dbReference type="Proteomes" id="UP000550707"/>
    </source>
</evidence>
<proteinExistence type="predicted"/>
<comment type="caution">
    <text evidence="1">The sequence shown here is derived from an EMBL/GenBank/DDBJ whole genome shotgun (WGS) entry which is preliminary data.</text>
</comment>
<reference evidence="1 2" key="1">
    <citation type="journal article" date="2020" name="Nature">
        <title>Six reference-quality genomes reveal evolution of bat adaptations.</title>
        <authorList>
            <person name="Jebb D."/>
            <person name="Huang Z."/>
            <person name="Pippel M."/>
            <person name="Hughes G.M."/>
            <person name="Lavrichenko K."/>
            <person name="Devanna P."/>
            <person name="Winkler S."/>
            <person name="Jermiin L.S."/>
            <person name="Skirmuntt E.C."/>
            <person name="Katzourakis A."/>
            <person name="Burkitt-Gray L."/>
            <person name="Ray D.A."/>
            <person name="Sullivan K.A.M."/>
            <person name="Roscito J.G."/>
            <person name="Kirilenko B.M."/>
            <person name="Davalos L.M."/>
            <person name="Corthals A.P."/>
            <person name="Power M.L."/>
            <person name="Jones G."/>
            <person name="Ransome R.D."/>
            <person name="Dechmann D.K.N."/>
            <person name="Locatelli A.G."/>
            <person name="Puechmaille S.J."/>
            <person name="Fedrigo O."/>
            <person name="Jarvis E.D."/>
            <person name="Hiller M."/>
            <person name="Vernes S.C."/>
            <person name="Myers E.W."/>
            <person name="Teeling E.C."/>
        </authorList>
    </citation>
    <scope>NUCLEOTIDE SEQUENCE [LARGE SCALE GENOMIC DNA]</scope>
    <source>
        <strain evidence="1">MMolMol1</strain>
        <tissue evidence="1">Muscle</tissue>
    </source>
</reference>
<sequence>MSYRLSVPSEAQWPLGRARFGSHPFCARTPTAQLCLQPPRCTSLTRPRADAVGVKPVSQRKPVEPPTPFRRPRAAGVLSLPFQFLCATRTVGLFSASPQDCWCLFQSIPATWSHLSASSLCFTSDHSRAPQFSPLLLIKIKQSIFFPSITPNSLCNSIMIATLASASRGRWQGRHVAKIKGIVYRGTLCTQR</sequence>